<evidence type="ECO:0000313" key="2">
    <source>
        <dbReference type="Proteomes" id="UP001283361"/>
    </source>
</evidence>
<sequence>MTSNNHLPSWQSKVWIDDVQQSSLNMATWQSKAWIDDVQQSPPLVAEQSMDRWRPTIISPRGRAKSG</sequence>
<evidence type="ECO:0000313" key="1">
    <source>
        <dbReference type="EMBL" id="KAK3753861.1"/>
    </source>
</evidence>
<proteinExistence type="predicted"/>
<dbReference type="EMBL" id="JAWDGP010005687">
    <property type="protein sequence ID" value="KAK3753861.1"/>
    <property type="molecule type" value="Genomic_DNA"/>
</dbReference>
<gene>
    <name evidence="1" type="ORF">RRG08_006248</name>
</gene>
<organism evidence="1 2">
    <name type="scientific">Elysia crispata</name>
    <name type="common">lettuce slug</name>
    <dbReference type="NCBI Taxonomy" id="231223"/>
    <lineage>
        <taxon>Eukaryota</taxon>
        <taxon>Metazoa</taxon>
        <taxon>Spiralia</taxon>
        <taxon>Lophotrochozoa</taxon>
        <taxon>Mollusca</taxon>
        <taxon>Gastropoda</taxon>
        <taxon>Heterobranchia</taxon>
        <taxon>Euthyneura</taxon>
        <taxon>Panpulmonata</taxon>
        <taxon>Sacoglossa</taxon>
        <taxon>Placobranchoidea</taxon>
        <taxon>Plakobranchidae</taxon>
        <taxon>Elysia</taxon>
    </lineage>
</organism>
<dbReference type="AlphaFoldDB" id="A0AAE0YQ58"/>
<dbReference type="Proteomes" id="UP001283361">
    <property type="component" value="Unassembled WGS sequence"/>
</dbReference>
<comment type="caution">
    <text evidence="1">The sequence shown here is derived from an EMBL/GenBank/DDBJ whole genome shotgun (WGS) entry which is preliminary data.</text>
</comment>
<keyword evidence="2" id="KW-1185">Reference proteome</keyword>
<reference evidence="1" key="1">
    <citation type="journal article" date="2023" name="G3 (Bethesda)">
        <title>A reference genome for the long-term kleptoplast-retaining sea slug Elysia crispata morphotype clarki.</title>
        <authorList>
            <person name="Eastman K.E."/>
            <person name="Pendleton A.L."/>
            <person name="Shaikh M.A."/>
            <person name="Suttiyut T."/>
            <person name="Ogas R."/>
            <person name="Tomko P."/>
            <person name="Gavelis G."/>
            <person name="Widhalm J.R."/>
            <person name="Wisecaver J.H."/>
        </authorList>
    </citation>
    <scope>NUCLEOTIDE SEQUENCE</scope>
    <source>
        <strain evidence="1">ECLA1</strain>
    </source>
</reference>
<accession>A0AAE0YQ58</accession>
<name>A0AAE0YQ58_9GAST</name>
<protein>
    <submittedName>
        <fullName evidence="1">Uncharacterized protein</fullName>
    </submittedName>
</protein>